<sequence>MGLIRYLFRLVKVVPDPDERRLRKSARQDRPVSRPSPMPSPQVALPQKPAVVQPIPQPANRSVPSPMGQSAASARHVAPDPAAGQNVTLPYCRYPKRDERAERARIVYHHACTPGPTILKGKCYVIDGEA</sequence>
<gene>
    <name evidence="2" type="ORF">BOA8489_02637</name>
</gene>
<name>A0A238J2G5_9RHOB</name>
<proteinExistence type="predicted"/>
<reference evidence="3" key="1">
    <citation type="submission" date="2017-05" db="EMBL/GenBank/DDBJ databases">
        <authorList>
            <person name="Rodrigo-Torres L."/>
            <person name="Arahal R. D."/>
            <person name="Lucena T."/>
        </authorList>
    </citation>
    <scope>NUCLEOTIDE SEQUENCE [LARGE SCALE GENOMIC DNA]</scope>
    <source>
        <strain evidence="3">CECT 8489</strain>
    </source>
</reference>
<feature type="compositionally biased region" description="Polar residues" evidence="1">
    <location>
        <begin position="59"/>
        <end position="72"/>
    </location>
</feature>
<accession>A0A238J2G5</accession>
<feature type="region of interest" description="Disordered" evidence="1">
    <location>
        <begin position="19"/>
        <end position="88"/>
    </location>
</feature>
<organism evidence="2 3">
    <name type="scientific">Boseongicola aestuarii</name>
    <dbReference type="NCBI Taxonomy" id="1470561"/>
    <lineage>
        <taxon>Bacteria</taxon>
        <taxon>Pseudomonadati</taxon>
        <taxon>Pseudomonadota</taxon>
        <taxon>Alphaproteobacteria</taxon>
        <taxon>Rhodobacterales</taxon>
        <taxon>Paracoccaceae</taxon>
        <taxon>Boseongicola</taxon>
    </lineage>
</organism>
<dbReference type="EMBL" id="FXXQ01000009">
    <property type="protein sequence ID" value="SMX24511.1"/>
    <property type="molecule type" value="Genomic_DNA"/>
</dbReference>
<keyword evidence="3" id="KW-1185">Reference proteome</keyword>
<protein>
    <submittedName>
        <fullName evidence="2">Uncharacterized protein</fullName>
    </submittedName>
</protein>
<evidence type="ECO:0000313" key="2">
    <source>
        <dbReference type="EMBL" id="SMX24511.1"/>
    </source>
</evidence>
<dbReference type="AlphaFoldDB" id="A0A238J2G5"/>
<feature type="compositionally biased region" description="Basic and acidic residues" evidence="1">
    <location>
        <begin position="19"/>
        <end position="32"/>
    </location>
</feature>
<dbReference type="Proteomes" id="UP000201838">
    <property type="component" value="Unassembled WGS sequence"/>
</dbReference>
<evidence type="ECO:0000256" key="1">
    <source>
        <dbReference type="SAM" id="MobiDB-lite"/>
    </source>
</evidence>
<evidence type="ECO:0000313" key="3">
    <source>
        <dbReference type="Proteomes" id="UP000201838"/>
    </source>
</evidence>